<dbReference type="Proteomes" id="UP000281813">
    <property type="component" value="Unassembled WGS sequence"/>
</dbReference>
<evidence type="ECO:0000313" key="1">
    <source>
        <dbReference type="EMBL" id="RKQ12869.1"/>
    </source>
</evidence>
<comment type="caution">
    <text evidence="1">The sequence shown here is derived from an EMBL/GenBank/DDBJ whole genome shotgun (WGS) entry which is preliminary data.</text>
</comment>
<protein>
    <submittedName>
        <fullName evidence="1">Uncharacterized protein</fullName>
    </submittedName>
</protein>
<reference evidence="1 2" key="1">
    <citation type="journal article" date="2015" name="Antonie Van Leeuwenhoek">
        <title>Oceanobacillus bengalensis sp. nov., a bacterium isolated from seawater of the Bay of Bengal.</title>
        <authorList>
            <person name="Yongchang O."/>
            <person name="Xiang W."/>
            <person name="Wang G."/>
        </authorList>
    </citation>
    <scope>NUCLEOTIDE SEQUENCE [LARGE SCALE GENOMIC DNA]</scope>
    <source>
        <strain evidence="1 2">MCCC 1K00260</strain>
    </source>
</reference>
<dbReference type="EMBL" id="RBZO01000038">
    <property type="protein sequence ID" value="RKQ12869.1"/>
    <property type="molecule type" value="Genomic_DNA"/>
</dbReference>
<accession>A0A494YSR7</accession>
<name>A0A494YSR7_9BACI</name>
<dbReference type="OrthoDB" id="2733945at2"/>
<dbReference type="RefSeq" id="WP_121134141.1">
    <property type="nucleotide sequence ID" value="NZ_JBHUFK010000062.1"/>
</dbReference>
<gene>
    <name evidence="1" type="ORF">D8M05_17510</name>
</gene>
<proteinExistence type="predicted"/>
<sequence>MGLYINHKQPSIYKNNKNLSEPNQGIFIKKPMAEMIEQQKDVNLSLQKSFHGLKGLYEAQEQRQSVKWNAFNEQLTELKEMNIKQEQFEKHVIEELKRLETENIKIQSILKENRLSEQEMKEVLAHMGNTQQTIVNQLQEYGNSNNEMMGKMDKQITTQMQMADKLSLQEQNNQDVLKRLGDQEALSEKISRQLDYFRSILFERTSFLSEKIEDVSTFVMNAISKSDDLQKNRIIVQKQKANK</sequence>
<organism evidence="1 2">
    <name type="scientific">Oceanobacillus bengalensis</name>
    <dbReference type="NCBI Taxonomy" id="1435466"/>
    <lineage>
        <taxon>Bacteria</taxon>
        <taxon>Bacillati</taxon>
        <taxon>Bacillota</taxon>
        <taxon>Bacilli</taxon>
        <taxon>Bacillales</taxon>
        <taxon>Bacillaceae</taxon>
        <taxon>Oceanobacillus</taxon>
    </lineage>
</organism>
<evidence type="ECO:0000313" key="2">
    <source>
        <dbReference type="Proteomes" id="UP000281813"/>
    </source>
</evidence>
<dbReference type="AlphaFoldDB" id="A0A494YSR7"/>
<keyword evidence="2" id="KW-1185">Reference proteome</keyword>